<proteinExistence type="inferred from homology"/>
<dbReference type="NCBIfam" id="TIGR02706">
    <property type="entry name" value="P_butyryltrans"/>
    <property type="match status" value="1"/>
</dbReference>
<dbReference type="NCBIfam" id="NF004472">
    <property type="entry name" value="PRK05805.1"/>
    <property type="match status" value="1"/>
</dbReference>
<dbReference type="GO" id="GO:0050182">
    <property type="term" value="F:phosphate butyryltransferase activity"/>
    <property type="evidence" value="ECO:0007669"/>
    <property type="project" value="UniProtKB-EC"/>
</dbReference>
<dbReference type="EMBL" id="DWYS01000116">
    <property type="protein sequence ID" value="HJB08122.1"/>
    <property type="molecule type" value="Genomic_DNA"/>
</dbReference>
<dbReference type="PANTHER" id="PTHR43356:SF2">
    <property type="entry name" value="PHOSPHATE ACETYLTRANSFERASE"/>
    <property type="match status" value="1"/>
</dbReference>
<evidence type="ECO:0000256" key="3">
    <source>
        <dbReference type="ARBA" id="ARBA00023315"/>
    </source>
</evidence>
<sequence length="307" mass="33127">MKSLREVKDRLLEREKRRVAVAAAEDRPVLEAVKEAMDLGIAEATLCGDESKIRQIAEEIELDLNRVTVIHEPEPKKAAERAVRLVHDKEAHLVMKGLIGTADFLKAVLNKEYGLRTGKLLSHVAVFDSVKMDRLILMTDAAMIMYPTLEEKIGMINNTIPVCKALEIENPKAAAVCAVEVINPSMQPTIDAGSLAIMSQRGQFKGITVDGPLGLDNALDVDAAKHKGINSPVAGHADVLLMPNIECGNIMWKTLVYMARCEIAGVLMGAAAPVVITSRSDAPETKLNSIALALLIAGSQEEAGHEG</sequence>
<name>A0A9D2RMQ0_9FIRM</name>
<dbReference type="AlphaFoldDB" id="A0A9D2RMQ0"/>
<reference evidence="5" key="1">
    <citation type="journal article" date="2021" name="PeerJ">
        <title>Extensive microbial diversity within the chicken gut microbiome revealed by metagenomics and culture.</title>
        <authorList>
            <person name="Gilroy R."/>
            <person name="Ravi A."/>
            <person name="Getino M."/>
            <person name="Pursley I."/>
            <person name="Horton D.L."/>
            <person name="Alikhan N.F."/>
            <person name="Baker D."/>
            <person name="Gharbi K."/>
            <person name="Hall N."/>
            <person name="Watson M."/>
            <person name="Adriaenssens E.M."/>
            <person name="Foster-Nyarko E."/>
            <person name="Jarju S."/>
            <person name="Secka A."/>
            <person name="Antonio M."/>
            <person name="Oren A."/>
            <person name="Chaudhuri R.R."/>
            <person name="La Ragione R."/>
            <person name="Hildebrand F."/>
            <person name="Pallen M.J."/>
        </authorList>
    </citation>
    <scope>NUCLEOTIDE SEQUENCE</scope>
    <source>
        <strain evidence="5">CHK188-4685</strain>
    </source>
</reference>
<dbReference type="InterPro" id="IPR012147">
    <property type="entry name" value="P_Ac_Bu_trans"/>
</dbReference>
<dbReference type="InterPro" id="IPR002505">
    <property type="entry name" value="PTA_PTB"/>
</dbReference>
<dbReference type="Pfam" id="PF01515">
    <property type="entry name" value="PTA_PTB"/>
    <property type="match status" value="2"/>
</dbReference>
<dbReference type="PIRSF" id="PIRSF000428">
    <property type="entry name" value="P_Ac_trans"/>
    <property type="match status" value="1"/>
</dbReference>
<dbReference type="Gene3D" id="3.40.718.10">
    <property type="entry name" value="Isopropylmalate Dehydrogenase"/>
    <property type="match status" value="1"/>
</dbReference>
<dbReference type="InterPro" id="IPR014079">
    <property type="entry name" value="Phosphate_butyryltransferase"/>
</dbReference>
<reference evidence="5" key="2">
    <citation type="submission" date="2021-04" db="EMBL/GenBank/DDBJ databases">
        <authorList>
            <person name="Gilroy R."/>
        </authorList>
    </citation>
    <scope>NUCLEOTIDE SEQUENCE</scope>
    <source>
        <strain evidence="5">CHK188-4685</strain>
    </source>
</reference>
<dbReference type="PANTHER" id="PTHR43356">
    <property type="entry name" value="PHOSPHATE ACETYLTRANSFERASE"/>
    <property type="match status" value="1"/>
</dbReference>
<organism evidence="5 6">
    <name type="scientific">Candidatus Enterocloster faecavium</name>
    <dbReference type="NCBI Taxonomy" id="2838560"/>
    <lineage>
        <taxon>Bacteria</taxon>
        <taxon>Bacillati</taxon>
        <taxon>Bacillota</taxon>
        <taxon>Clostridia</taxon>
        <taxon>Lachnospirales</taxon>
        <taxon>Lachnospiraceae</taxon>
        <taxon>Enterocloster</taxon>
    </lineage>
</organism>
<evidence type="ECO:0000313" key="6">
    <source>
        <dbReference type="Proteomes" id="UP000886804"/>
    </source>
</evidence>
<dbReference type="GO" id="GO:0019605">
    <property type="term" value="P:butyrate metabolic process"/>
    <property type="evidence" value="ECO:0007669"/>
    <property type="project" value="InterPro"/>
</dbReference>
<evidence type="ECO:0000256" key="2">
    <source>
        <dbReference type="ARBA" id="ARBA00022679"/>
    </source>
</evidence>
<feature type="domain" description="Phosphate acetyl/butaryl transferase" evidence="4">
    <location>
        <begin position="79"/>
        <end position="293"/>
    </location>
</feature>
<dbReference type="InterPro" id="IPR050500">
    <property type="entry name" value="Phos_Acetyltrans/Butyryltrans"/>
</dbReference>
<dbReference type="SUPFAM" id="SSF53659">
    <property type="entry name" value="Isocitrate/Isopropylmalate dehydrogenase-like"/>
    <property type="match status" value="1"/>
</dbReference>
<dbReference type="Proteomes" id="UP000886804">
    <property type="component" value="Unassembled WGS sequence"/>
</dbReference>
<keyword evidence="3 5" id="KW-0012">Acyltransferase</keyword>
<evidence type="ECO:0000259" key="4">
    <source>
        <dbReference type="Pfam" id="PF01515"/>
    </source>
</evidence>
<feature type="domain" description="Phosphate acetyl/butaryl transferase" evidence="4">
    <location>
        <begin position="12"/>
        <end position="73"/>
    </location>
</feature>
<gene>
    <name evidence="5" type="primary">ptb</name>
    <name evidence="5" type="ORF">H9716_09735</name>
</gene>
<comment type="similarity">
    <text evidence="1">Belongs to the phosphate acetyltransferase and butyryltransferase family.</text>
</comment>
<comment type="caution">
    <text evidence="5">The sequence shown here is derived from an EMBL/GenBank/DDBJ whole genome shotgun (WGS) entry which is preliminary data.</text>
</comment>
<keyword evidence="2 5" id="KW-0808">Transferase</keyword>
<accession>A0A9D2RMQ0</accession>
<protein>
    <submittedName>
        <fullName evidence="5">Phosphate butyryltransferase</fullName>
        <ecNumber evidence="5">2.3.1.19</ecNumber>
    </submittedName>
</protein>
<evidence type="ECO:0000256" key="1">
    <source>
        <dbReference type="ARBA" id="ARBA00005656"/>
    </source>
</evidence>
<dbReference type="EC" id="2.3.1.19" evidence="5"/>
<evidence type="ECO:0000313" key="5">
    <source>
        <dbReference type="EMBL" id="HJB08122.1"/>
    </source>
</evidence>
<dbReference type="NCBIfam" id="NF006045">
    <property type="entry name" value="PRK08190.1"/>
    <property type="match status" value="1"/>
</dbReference>